<feature type="signal peptide" evidence="2">
    <location>
        <begin position="1"/>
        <end position="24"/>
    </location>
</feature>
<comment type="caution">
    <text evidence="4">The sequence shown here is derived from an EMBL/GenBank/DDBJ whole genome shotgun (WGS) entry which is preliminary data.</text>
</comment>
<accession>A0A1W0WE73</accession>
<gene>
    <name evidence="4" type="ORF">BV898_12237</name>
</gene>
<dbReference type="InterPro" id="IPR018392">
    <property type="entry name" value="LysM"/>
</dbReference>
<organism evidence="4 5">
    <name type="scientific">Hypsibius exemplaris</name>
    <name type="common">Freshwater tardigrade</name>
    <dbReference type="NCBI Taxonomy" id="2072580"/>
    <lineage>
        <taxon>Eukaryota</taxon>
        <taxon>Metazoa</taxon>
        <taxon>Ecdysozoa</taxon>
        <taxon>Tardigrada</taxon>
        <taxon>Eutardigrada</taxon>
        <taxon>Parachela</taxon>
        <taxon>Hypsibioidea</taxon>
        <taxon>Hypsibiidae</taxon>
        <taxon>Hypsibius</taxon>
    </lineage>
</organism>
<dbReference type="Proteomes" id="UP000192578">
    <property type="component" value="Unassembled WGS sequence"/>
</dbReference>
<dbReference type="PROSITE" id="PS51782">
    <property type="entry name" value="LYSM"/>
    <property type="match status" value="1"/>
</dbReference>
<proteinExistence type="predicted"/>
<keyword evidence="5" id="KW-1185">Reference proteome</keyword>
<evidence type="ECO:0000256" key="2">
    <source>
        <dbReference type="SAM" id="SignalP"/>
    </source>
</evidence>
<evidence type="ECO:0000313" key="4">
    <source>
        <dbReference type="EMBL" id="OQV13489.1"/>
    </source>
</evidence>
<protein>
    <recommendedName>
        <fullName evidence="3">LysM domain-containing protein</fullName>
    </recommendedName>
</protein>
<evidence type="ECO:0000313" key="5">
    <source>
        <dbReference type="Proteomes" id="UP000192578"/>
    </source>
</evidence>
<dbReference type="AlphaFoldDB" id="A0A1W0WE73"/>
<evidence type="ECO:0000259" key="3">
    <source>
        <dbReference type="PROSITE" id="PS51782"/>
    </source>
</evidence>
<reference evidence="5" key="1">
    <citation type="submission" date="2017-01" db="EMBL/GenBank/DDBJ databases">
        <title>Comparative genomics of anhydrobiosis in the tardigrade Hypsibius dujardini.</title>
        <authorList>
            <person name="Yoshida Y."/>
            <person name="Koutsovoulos G."/>
            <person name="Laetsch D."/>
            <person name="Stevens L."/>
            <person name="Kumar S."/>
            <person name="Horikawa D."/>
            <person name="Ishino K."/>
            <person name="Komine S."/>
            <person name="Tomita M."/>
            <person name="Blaxter M."/>
            <person name="Arakawa K."/>
        </authorList>
    </citation>
    <scope>NUCLEOTIDE SEQUENCE [LARGE SCALE GENOMIC DNA]</scope>
    <source>
        <strain evidence="5">Z151</strain>
    </source>
</reference>
<dbReference type="Gene3D" id="3.10.350.10">
    <property type="entry name" value="LysM domain"/>
    <property type="match status" value="1"/>
</dbReference>
<keyword evidence="2" id="KW-0732">Signal</keyword>
<dbReference type="SUPFAM" id="SSF54106">
    <property type="entry name" value="LysM domain"/>
    <property type="match status" value="1"/>
</dbReference>
<sequence>MLLLFLIPCLVLSLFNVPVSVNGAARPKCTKIHVINRGEQFSRIAKEYGLTERRLLELNPMITDAHQILSGDRICVETSVERAAAAAATTTTTTANRAVPSRAHAVRKAPKRRPEPEEDIPSEY</sequence>
<evidence type="ECO:0000256" key="1">
    <source>
        <dbReference type="SAM" id="MobiDB-lite"/>
    </source>
</evidence>
<feature type="chain" id="PRO_5013365981" description="LysM domain-containing protein" evidence="2">
    <location>
        <begin position="25"/>
        <end position="124"/>
    </location>
</feature>
<feature type="domain" description="LysM" evidence="3">
    <location>
        <begin position="31"/>
        <end position="76"/>
    </location>
</feature>
<feature type="region of interest" description="Disordered" evidence="1">
    <location>
        <begin position="87"/>
        <end position="124"/>
    </location>
</feature>
<dbReference type="EMBL" id="MTYJ01000122">
    <property type="protein sequence ID" value="OQV13489.1"/>
    <property type="molecule type" value="Genomic_DNA"/>
</dbReference>
<dbReference type="Pfam" id="PF01476">
    <property type="entry name" value="LysM"/>
    <property type="match status" value="1"/>
</dbReference>
<dbReference type="SMART" id="SM00257">
    <property type="entry name" value="LysM"/>
    <property type="match status" value="1"/>
</dbReference>
<dbReference type="InterPro" id="IPR036779">
    <property type="entry name" value="LysM_dom_sf"/>
</dbReference>
<name>A0A1W0WE73_HYPEX</name>
<dbReference type="CDD" id="cd00118">
    <property type="entry name" value="LysM"/>
    <property type="match status" value="1"/>
</dbReference>